<name>A0A3S3VFZ6_METS7</name>
<sequence>MLQEIEELLIETLRKNLKGVPGDQVGALDRIKGTPSVGVSCGGFKFGAQQAVDSEGSKTAEISEVLELKRDEARKRLKNKPEGGSLEVQVLERKGHESGKESWTKIAEGEGYTVDYKAGIIEFRQPVWKAMISYRTRADVLRRALKLISKYFIDIRGGDSQKTDSLAEEVVKVLLAESDAFERRGIGIRPLKGIRLEDGLRIVCIAEKEISVEFEVGVIERIEIGKGKVG</sequence>
<dbReference type="AlphaFoldDB" id="A0A3S3VFZ6"/>
<evidence type="ECO:0000313" key="2">
    <source>
        <dbReference type="Proteomes" id="UP000288215"/>
    </source>
</evidence>
<dbReference type="Proteomes" id="UP000288215">
    <property type="component" value="Unassembled WGS sequence"/>
</dbReference>
<organism evidence="1 2">
    <name type="scientific">Methanosuratincola subterraneus</name>
    <dbReference type="NCBI Taxonomy" id="2593994"/>
    <lineage>
        <taxon>Archaea</taxon>
        <taxon>Thermoproteota</taxon>
        <taxon>Methanosuratincolia</taxon>
        <taxon>Candidatus Methanomethylicales</taxon>
        <taxon>Candidatus Methanomethylicaceae</taxon>
        <taxon>Candidatus Methanosuratincola (ex Vanwonterghem et al. 2016)</taxon>
    </lineage>
</organism>
<gene>
    <name evidence="1" type="ORF">Metus_0508</name>
</gene>
<protein>
    <submittedName>
        <fullName evidence="1">Uncharacterized protein</fullName>
    </submittedName>
</protein>
<accession>A0A3S3VFZ6</accession>
<dbReference type="EMBL" id="RXGA01000002">
    <property type="protein sequence ID" value="RWX73729.1"/>
    <property type="molecule type" value="Genomic_DNA"/>
</dbReference>
<proteinExistence type="predicted"/>
<comment type="caution">
    <text evidence="1">The sequence shown here is derived from an EMBL/GenBank/DDBJ whole genome shotgun (WGS) entry which is preliminary data.</text>
</comment>
<reference evidence="1 2" key="1">
    <citation type="submission" date="2018-12" db="EMBL/GenBank/DDBJ databases">
        <title>The complete genome of the methanogenic archaea of the candidate phylum Verstraetearchaeota, obtained from the metagenome of underground thermal water.</title>
        <authorList>
            <person name="Kadnikov V.V."/>
            <person name="Mardanov A.V."/>
            <person name="Beletsky A.V."/>
            <person name="Karnachuk O.V."/>
            <person name="Ravin N.V."/>
        </authorList>
    </citation>
    <scope>NUCLEOTIDE SEQUENCE [LARGE SCALE GENOMIC DNA]</scope>
    <source>
        <strain evidence="1">Ch88</strain>
    </source>
</reference>
<evidence type="ECO:0000313" key="1">
    <source>
        <dbReference type="EMBL" id="RWX73729.1"/>
    </source>
</evidence>